<name>A0A329TWF1_9FIRM</name>
<protein>
    <submittedName>
        <fullName evidence="1">Uncharacterized protein</fullName>
    </submittedName>
</protein>
<dbReference type="EMBL" id="PRLB01000012">
    <property type="protein sequence ID" value="RAW53303.1"/>
    <property type="molecule type" value="Genomic_DNA"/>
</dbReference>
<reference evidence="1 2" key="1">
    <citation type="submission" date="2018-02" db="EMBL/GenBank/DDBJ databases">
        <title>Complete genome sequencing of Faecalibacterium prausnitzii strains isolated from the human gut.</title>
        <authorList>
            <person name="Fitzgerald B.C."/>
            <person name="Shkoporov A.N."/>
            <person name="Ross P.R."/>
            <person name="Hill C."/>
        </authorList>
    </citation>
    <scope>NUCLEOTIDE SEQUENCE [LARGE SCALE GENOMIC DNA]</scope>
    <source>
        <strain evidence="1 2">APC942/32-1</strain>
    </source>
</reference>
<sequence length="122" mass="13344">MRDGRPNPDIWGNIITCGEIAVGIYEIVGTKKRGLEVPKALAEEILPESVMEQAAQDGENLCFTDPVSNAIVADALLEQELVTDPQAAARLDAIRQLDDVTYDTAFEPPVSDYELDGLDLER</sequence>
<dbReference type="Proteomes" id="UP000251144">
    <property type="component" value="Unassembled WGS sequence"/>
</dbReference>
<evidence type="ECO:0000313" key="2">
    <source>
        <dbReference type="Proteomes" id="UP000251144"/>
    </source>
</evidence>
<dbReference type="AlphaFoldDB" id="A0A329TWF1"/>
<organism evidence="1 2">
    <name type="scientific">Faecalibacterium prausnitzii</name>
    <dbReference type="NCBI Taxonomy" id="853"/>
    <lineage>
        <taxon>Bacteria</taxon>
        <taxon>Bacillati</taxon>
        <taxon>Bacillota</taxon>
        <taxon>Clostridia</taxon>
        <taxon>Eubacteriales</taxon>
        <taxon>Oscillospiraceae</taxon>
        <taxon>Faecalibacterium</taxon>
    </lineage>
</organism>
<evidence type="ECO:0000313" key="1">
    <source>
        <dbReference type="EMBL" id="RAW53303.1"/>
    </source>
</evidence>
<proteinExistence type="predicted"/>
<dbReference type="RefSeq" id="WP_055180680.1">
    <property type="nucleotide sequence ID" value="NZ_PRLB01000012.1"/>
</dbReference>
<accession>A0A329TWF1</accession>
<dbReference type="OrthoDB" id="1797662at2"/>
<comment type="caution">
    <text evidence="1">The sequence shown here is derived from an EMBL/GenBank/DDBJ whole genome shotgun (WGS) entry which is preliminary data.</text>
</comment>
<gene>
    <name evidence="1" type="ORF">C4N26_11210</name>
</gene>